<dbReference type="SUPFAM" id="SSF51206">
    <property type="entry name" value="cAMP-binding domain-like"/>
    <property type="match status" value="1"/>
</dbReference>
<keyword evidence="1" id="KW-0805">Transcription regulation</keyword>
<name>A0A953HVX4_9BACT</name>
<dbReference type="RefSeq" id="WP_222580341.1">
    <property type="nucleotide sequence ID" value="NZ_JAHVHU010000010.1"/>
</dbReference>
<protein>
    <submittedName>
        <fullName evidence="6">Crp/Fnr family transcriptional regulator</fullName>
    </submittedName>
</protein>
<evidence type="ECO:0000259" key="5">
    <source>
        <dbReference type="PROSITE" id="PS51063"/>
    </source>
</evidence>
<dbReference type="GO" id="GO:0003700">
    <property type="term" value="F:DNA-binding transcription factor activity"/>
    <property type="evidence" value="ECO:0007669"/>
    <property type="project" value="TreeGrafter"/>
</dbReference>
<dbReference type="Pfam" id="PF00027">
    <property type="entry name" value="cNMP_binding"/>
    <property type="match status" value="1"/>
</dbReference>
<reference evidence="6" key="1">
    <citation type="submission" date="2021-06" db="EMBL/GenBank/DDBJ databases">
        <title>44 bacteria genomes isolated from Dapeng, Shenzhen.</title>
        <authorList>
            <person name="Zheng W."/>
            <person name="Yu S."/>
            <person name="Huang Y."/>
        </authorList>
    </citation>
    <scope>NUCLEOTIDE SEQUENCE</scope>
    <source>
        <strain evidence="6">DP5N28-2</strain>
    </source>
</reference>
<dbReference type="SMART" id="SM00100">
    <property type="entry name" value="cNMP"/>
    <property type="match status" value="1"/>
</dbReference>
<dbReference type="InterPro" id="IPR036390">
    <property type="entry name" value="WH_DNA-bd_sf"/>
</dbReference>
<evidence type="ECO:0000256" key="3">
    <source>
        <dbReference type="ARBA" id="ARBA00023163"/>
    </source>
</evidence>
<evidence type="ECO:0000256" key="2">
    <source>
        <dbReference type="ARBA" id="ARBA00023125"/>
    </source>
</evidence>
<evidence type="ECO:0000313" key="7">
    <source>
        <dbReference type="Proteomes" id="UP000753961"/>
    </source>
</evidence>
<dbReference type="PRINTS" id="PR00034">
    <property type="entry name" value="HTHCRP"/>
</dbReference>
<dbReference type="PANTHER" id="PTHR24567:SF28">
    <property type="entry name" value="LISTERIOLYSIN REGULATORY PROTEIN"/>
    <property type="match status" value="1"/>
</dbReference>
<evidence type="ECO:0000256" key="1">
    <source>
        <dbReference type="ARBA" id="ARBA00023015"/>
    </source>
</evidence>
<dbReference type="EMBL" id="JAHVHU010000010">
    <property type="protein sequence ID" value="MBY5958803.1"/>
    <property type="molecule type" value="Genomic_DNA"/>
</dbReference>
<keyword evidence="7" id="KW-1185">Reference proteome</keyword>
<dbReference type="InterPro" id="IPR012318">
    <property type="entry name" value="HTH_CRP"/>
</dbReference>
<dbReference type="InterPro" id="IPR000595">
    <property type="entry name" value="cNMP-bd_dom"/>
</dbReference>
<sequence length="197" mass="22627">MIPEKLLLQHGGRIDHIKSGGIIFQQEEYARNFYQIKKGQVQMSTINDDGKEFIQGIMQSGESFGEPPLFVDIAYPASAHAMKQTDLIVLPKDKFLKFLSAYPHYYTVLLRRLSLRLHYKATMAQVISNEKAEKCILTLIDYMKQKEGYKEHENYKVPLTRQQIGDLVGLRVETVIRTISSLKEQNILNVQGGKIIR</sequence>
<dbReference type="PROSITE" id="PS51063">
    <property type="entry name" value="HTH_CRP_2"/>
    <property type="match status" value="1"/>
</dbReference>
<proteinExistence type="predicted"/>
<dbReference type="SUPFAM" id="SSF46785">
    <property type="entry name" value="Winged helix' DNA-binding domain"/>
    <property type="match status" value="1"/>
</dbReference>
<evidence type="ECO:0000259" key="4">
    <source>
        <dbReference type="PROSITE" id="PS50042"/>
    </source>
</evidence>
<keyword evidence="2" id="KW-0238">DNA-binding</keyword>
<dbReference type="Pfam" id="PF13545">
    <property type="entry name" value="HTH_Crp_2"/>
    <property type="match status" value="1"/>
</dbReference>
<evidence type="ECO:0000313" key="6">
    <source>
        <dbReference type="EMBL" id="MBY5958803.1"/>
    </source>
</evidence>
<dbReference type="InterPro" id="IPR014710">
    <property type="entry name" value="RmlC-like_jellyroll"/>
</dbReference>
<organism evidence="6 7">
    <name type="scientific">Membranihabitans marinus</name>
    <dbReference type="NCBI Taxonomy" id="1227546"/>
    <lineage>
        <taxon>Bacteria</taxon>
        <taxon>Pseudomonadati</taxon>
        <taxon>Bacteroidota</taxon>
        <taxon>Saprospiria</taxon>
        <taxon>Saprospirales</taxon>
        <taxon>Saprospiraceae</taxon>
        <taxon>Membranihabitans</taxon>
    </lineage>
</organism>
<keyword evidence="3" id="KW-0804">Transcription</keyword>
<feature type="domain" description="Cyclic nucleotide-binding" evidence="4">
    <location>
        <begin position="16"/>
        <end position="99"/>
    </location>
</feature>
<dbReference type="InterPro" id="IPR018490">
    <property type="entry name" value="cNMP-bd_dom_sf"/>
</dbReference>
<dbReference type="PROSITE" id="PS50042">
    <property type="entry name" value="CNMP_BINDING_3"/>
    <property type="match status" value="1"/>
</dbReference>
<dbReference type="AlphaFoldDB" id="A0A953HVX4"/>
<dbReference type="Gene3D" id="2.60.120.10">
    <property type="entry name" value="Jelly Rolls"/>
    <property type="match status" value="1"/>
</dbReference>
<dbReference type="InterPro" id="IPR050397">
    <property type="entry name" value="Env_Response_Regulators"/>
</dbReference>
<dbReference type="PANTHER" id="PTHR24567">
    <property type="entry name" value="CRP FAMILY TRANSCRIPTIONAL REGULATORY PROTEIN"/>
    <property type="match status" value="1"/>
</dbReference>
<dbReference type="Proteomes" id="UP000753961">
    <property type="component" value="Unassembled WGS sequence"/>
</dbReference>
<dbReference type="SMART" id="SM00419">
    <property type="entry name" value="HTH_CRP"/>
    <property type="match status" value="1"/>
</dbReference>
<feature type="domain" description="HTH crp-type" evidence="5">
    <location>
        <begin position="130"/>
        <end position="197"/>
    </location>
</feature>
<comment type="caution">
    <text evidence="6">The sequence shown here is derived from an EMBL/GenBank/DDBJ whole genome shotgun (WGS) entry which is preliminary data.</text>
</comment>
<gene>
    <name evidence="6" type="ORF">KUV50_11695</name>
</gene>
<dbReference type="GO" id="GO:0005829">
    <property type="term" value="C:cytosol"/>
    <property type="evidence" value="ECO:0007669"/>
    <property type="project" value="TreeGrafter"/>
</dbReference>
<dbReference type="CDD" id="cd00038">
    <property type="entry name" value="CAP_ED"/>
    <property type="match status" value="1"/>
</dbReference>
<dbReference type="GO" id="GO:0003677">
    <property type="term" value="F:DNA binding"/>
    <property type="evidence" value="ECO:0007669"/>
    <property type="project" value="UniProtKB-KW"/>
</dbReference>
<accession>A0A953HVX4</accession>